<dbReference type="EMBL" id="HBII01034021">
    <property type="protein sequence ID" value="CAE0355191.1"/>
    <property type="molecule type" value="Transcribed_RNA"/>
</dbReference>
<organism evidence="1">
    <name type="scientific">Euplotes harpa</name>
    <dbReference type="NCBI Taxonomy" id="151035"/>
    <lineage>
        <taxon>Eukaryota</taxon>
        <taxon>Sar</taxon>
        <taxon>Alveolata</taxon>
        <taxon>Ciliophora</taxon>
        <taxon>Intramacronucleata</taxon>
        <taxon>Spirotrichea</taxon>
        <taxon>Hypotrichia</taxon>
        <taxon>Euplotida</taxon>
        <taxon>Euplotidae</taxon>
        <taxon>Euplotes</taxon>
    </lineage>
</organism>
<reference evidence="1" key="1">
    <citation type="submission" date="2021-01" db="EMBL/GenBank/DDBJ databases">
        <authorList>
            <person name="Corre E."/>
            <person name="Pelletier E."/>
            <person name="Niang G."/>
            <person name="Scheremetjew M."/>
            <person name="Finn R."/>
            <person name="Kale V."/>
            <person name="Holt S."/>
            <person name="Cochrane G."/>
            <person name="Meng A."/>
            <person name="Brown T."/>
            <person name="Cohen L."/>
        </authorList>
    </citation>
    <scope>NUCLEOTIDE SEQUENCE</scope>
    <source>
        <strain evidence="1">FSP1.4</strain>
    </source>
</reference>
<dbReference type="Gene3D" id="2.40.128.20">
    <property type="match status" value="1"/>
</dbReference>
<dbReference type="SUPFAM" id="SSF50814">
    <property type="entry name" value="Lipocalins"/>
    <property type="match status" value="1"/>
</dbReference>
<name>A0A7S3JJ43_9SPIT</name>
<proteinExistence type="predicted"/>
<gene>
    <name evidence="1" type="ORF">EHAR0213_LOCUS14108</name>
</gene>
<sequence length="141" mass="16471">MNECRTELVMSKGNTTADLDFKVLSSTFDFQTNRTHRFERSMAFSSESDPHASFKTKGSILPQSITVMKTDHYSYAILDVCKSVGAFHFQHYEVWSRDKLPAKYHRRLIAEATKEFGFHHKTDFRRAPNIDCYKPDPQRKE</sequence>
<accession>A0A7S3JJ43</accession>
<protein>
    <submittedName>
        <fullName evidence="1">Uncharacterized protein</fullName>
    </submittedName>
</protein>
<evidence type="ECO:0000313" key="1">
    <source>
        <dbReference type="EMBL" id="CAE0355191.1"/>
    </source>
</evidence>
<dbReference type="AlphaFoldDB" id="A0A7S3JJ43"/>
<dbReference type="InterPro" id="IPR012674">
    <property type="entry name" value="Calycin"/>
</dbReference>